<protein>
    <submittedName>
        <fullName evidence="4">Putative AMP-dependent synthetase/ligase</fullName>
    </submittedName>
</protein>
<dbReference type="EMBL" id="KJ631397">
    <property type="protein sequence ID" value="AIF26138.1"/>
    <property type="molecule type" value="Genomic_DNA"/>
</dbReference>
<organism evidence="4">
    <name type="scientific">uncultured bacterium Ad_143_A19</name>
    <dbReference type="NCBI Taxonomy" id="1489305"/>
    <lineage>
        <taxon>Bacteria</taxon>
        <taxon>environmental samples</taxon>
    </lineage>
</organism>
<dbReference type="AlphaFoldDB" id="A0A0B4N1I7"/>
<evidence type="ECO:0000313" key="4">
    <source>
        <dbReference type="EMBL" id="AIF26138.1"/>
    </source>
</evidence>
<dbReference type="GO" id="GO:0004467">
    <property type="term" value="F:long-chain fatty acid-CoA ligase activity"/>
    <property type="evidence" value="ECO:0007669"/>
    <property type="project" value="TreeGrafter"/>
</dbReference>
<feature type="domain" description="AMP-dependent synthetase/ligase" evidence="3">
    <location>
        <begin position="20"/>
        <end position="407"/>
    </location>
</feature>
<evidence type="ECO:0000256" key="1">
    <source>
        <dbReference type="ARBA" id="ARBA00022741"/>
    </source>
</evidence>
<keyword evidence="4" id="KW-0436">Ligase</keyword>
<dbReference type="GO" id="GO:0016020">
    <property type="term" value="C:membrane"/>
    <property type="evidence" value="ECO:0007669"/>
    <property type="project" value="TreeGrafter"/>
</dbReference>
<sequence>MFFSTCSRKDFNGWYKRIDGQWVHYSREELRDTAIFTAIALNNRGLRARESVGIIAPSSPEWILADIAIQVNHARTVPLFPNISSENFQFQCDNSEVQILFVNSVAELEEPLKAFLDQFRLVICIDSRSTLPENAIYWDDLVEEGRRLGEQGKYYSWVDDQIQMIHPDDLFSIIYTSGSMGLPKGADLSHRNMLVQINNLRKLYPMDPKTDRALTVLPVAHVLERMVVYFYMLNAAAIYFADTPKNLAVILKEVHPTGMVVVPRILERLYESMTASGGNAKGIKRYVINNAIKVAKIAPPSAHRSIIYRLYDKLVYRKMRNAIGGNFKFIVSGSSALNKSILRFLLNVGIPIREGYGMTECCPVVSANSLADNKPGSIGKPLSYLDVKIGDNSEILVKGESVFSGYHGMPELNSQVFTTDGYYKTGDQGFFDEDGYLNFTGRIKELLKTSTGKYVSPNPIELEISRHPVVEQALVIANDRKFVSAVIWLNPEGARRMLKFSHDDFSVEKAMNSVRIRESINRHITKVNRKLNHWEQIRKWTLIGDELTIESGLLTPTLKIRRAVAEARYAEEIEKMYEN</sequence>
<dbReference type="SUPFAM" id="SSF56801">
    <property type="entry name" value="Acetyl-CoA synthetase-like"/>
    <property type="match status" value="1"/>
</dbReference>
<dbReference type="PANTHER" id="PTHR43272:SF33">
    <property type="entry name" value="AMP-BINDING DOMAIN-CONTAINING PROTEIN-RELATED"/>
    <property type="match status" value="1"/>
</dbReference>
<dbReference type="PANTHER" id="PTHR43272">
    <property type="entry name" value="LONG-CHAIN-FATTY-ACID--COA LIGASE"/>
    <property type="match status" value="1"/>
</dbReference>
<evidence type="ECO:0000256" key="2">
    <source>
        <dbReference type="ARBA" id="ARBA00022840"/>
    </source>
</evidence>
<dbReference type="InterPro" id="IPR000873">
    <property type="entry name" value="AMP-dep_synth/lig_dom"/>
</dbReference>
<dbReference type="CDD" id="cd05907">
    <property type="entry name" value="VL_LC_FACS_like"/>
    <property type="match status" value="1"/>
</dbReference>
<accession>A0A0B4N1I7</accession>
<proteinExistence type="predicted"/>
<keyword evidence="1" id="KW-0547">Nucleotide-binding</keyword>
<reference evidence="4" key="1">
    <citation type="submission" date="2014-03" db="EMBL/GenBank/DDBJ databases">
        <title>A sequence of cellulolytic fosmid clone of goat rumen metagenome.</title>
        <authorList>
            <person name="Lee K.-T."/>
            <person name="Kim J.-Y."/>
            <person name="Kim Y.-J."/>
            <person name="Ahn J.-H."/>
            <person name="Park M.-N."/>
            <person name="Kim J.-H."/>
            <person name="Kim T.-H."/>
        </authorList>
    </citation>
    <scope>NUCLEOTIDE SEQUENCE</scope>
</reference>
<dbReference type="InterPro" id="IPR042099">
    <property type="entry name" value="ANL_N_sf"/>
</dbReference>
<dbReference type="Pfam" id="PF00501">
    <property type="entry name" value="AMP-binding"/>
    <property type="match status" value="1"/>
</dbReference>
<dbReference type="GO" id="GO:0005524">
    <property type="term" value="F:ATP binding"/>
    <property type="evidence" value="ECO:0007669"/>
    <property type="project" value="UniProtKB-KW"/>
</dbReference>
<dbReference type="Pfam" id="PF23562">
    <property type="entry name" value="AMP-binding_C_3"/>
    <property type="match status" value="1"/>
</dbReference>
<evidence type="ECO:0000259" key="3">
    <source>
        <dbReference type="Pfam" id="PF00501"/>
    </source>
</evidence>
<dbReference type="Gene3D" id="3.40.50.12780">
    <property type="entry name" value="N-terminal domain of ligase-like"/>
    <property type="match status" value="1"/>
</dbReference>
<keyword evidence="2" id="KW-0067">ATP-binding</keyword>
<name>A0A0B4N1I7_9BACT</name>